<dbReference type="EMBL" id="UZAH01025886">
    <property type="protein sequence ID" value="VDO72238.1"/>
    <property type="molecule type" value="Genomic_DNA"/>
</dbReference>
<sequence>MMQGQIFGLHHVWGMATALPGSECESGPRCVSKPSLRLAAERKARKAKFPNFIMSGKWPPHSPDYDAWSILKATVRARSQHSLEAQRESRRLEWERLSPADLQPIAINLTKLFDFCICTQGTTSNPVEYGVA</sequence>
<accession>A0A3P8B6X7</accession>
<evidence type="ECO:0000313" key="3">
    <source>
        <dbReference type="WBParaSite" id="HPBE_0000743001-mRNA-1"/>
    </source>
</evidence>
<evidence type="ECO:0000313" key="2">
    <source>
        <dbReference type="Proteomes" id="UP000050761"/>
    </source>
</evidence>
<dbReference type="GO" id="GO:0003676">
    <property type="term" value="F:nucleic acid binding"/>
    <property type="evidence" value="ECO:0007669"/>
    <property type="project" value="InterPro"/>
</dbReference>
<dbReference type="Gene3D" id="3.30.420.10">
    <property type="entry name" value="Ribonuclease H-like superfamily/Ribonuclease H"/>
    <property type="match status" value="1"/>
</dbReference>
<dbReference type="AlphaFoldDB" id="A0A183FK15"/>
<dbReference type="WBParaSite" id="HPBE_0000743001-mRNA-1">
    <property type="protein sequence ID" value="HPBE_0000743001-mRNA-1"/>
    <property type="gene ID" value="HPBE_0000743001"/>
</dbReference>
<keyword evidence="2" id="KW-1185">Reference proteome</keyword>
<protein>
    <submittedName>
        <fullName evidence="3">DDE_3 domain-containing protein</fullName>
    </submittedName>
</protein>
<reference evidence="3" key="2">
    <citation type="submission" date="2019-09" db="UniProtKB">
        <authorList>
            <consortium name="WormBaseParasite"/>
        </authorList>
    </citation>
    <scope>IDENTIFICATION</scope>
</reference>
<reference evidence="1 2" key="1">
    <citation type="submission" date="2018-11" db="EMBL/GenBank/DDBJ databases">
        <authorList>
            <consortium name="Pathogen Informatics"/>
        </authorList>
    </citation>
    <scope>NUCLEOTIDE SEQUENCE [LARGE SCALE GENOMIC DNA]</scope>
</reference>
<name>A0A183FK15_HELPZ</name>
<organism evidence="2 3">
    <name type="scientific">Heligmosomoides polygyrus</name>
    <name type="common">Parasitic roundworm</name>
    <dbReference type="NCBI Taxonomy" id="6339"/>
    <lineage>
        <taxon>Eukaryota</taxon>
        <taxon>Metazoa</taxon>
        <taxon>Ecdysozoa</taxon>
        <taxon>Nematoda</taxon>
        <taxon>Chromadorea</taxon>
        <taxon>Rhabditida</taxon>
        <taxon>Rhabditina</taxon>
        <taxon>Rhabditomorpha</taxon>
        <taxon>Strongyloidea</taxon>
        <taxon>Heligmosomidae</taxon>
        <taxon>Heligmosomoides</taxon>
    </lineage>
</organism>
<gene>
    <name evidence="1" type="ORF">HPBE_LOCUS7431</name>
</gene>
<accession>A0A183FK15</accession>
<evidence type="ECO:0000313" key="1">
    <source>
        <dbReference type="EMBL" id="VDO72238.1"/>
    </source>
</evidence>
<dbReference type="InterPro" id="IPR036397">
    <property type="entry name" value="RNaseH_sf"/>
</dbReference>
<dbReference type="Proteomes" id="UP000050761">
    <property type="component" value="Unassembled WGS sequence"/>
</dbReference>
<proteinExistence type="predicted"/>